<evidence type="ECO:0000256" key="5">
    <source>
        <dbReference type="RuleBase" id="RU362024"/>
    </source>
</evidence>
<evidence type="ECO:0000313" key="7">
    <source>
        <dbReference type="EMBL" id="PWG64051.1"/>
    </source>
</evidence>
<comment type="catalytic activity">
    <reaction evidence="5">
        <text>uridine(32) in tRNA + S-adenosyl-L-methionine = 2'-O-methyluridine(32) in tRNA + S-adenosyl-L-homocysteine + H(+)</text>
        <dbReference type="Rhea" id="RHEA:42936"/>
        <dbReference type="Rhea" id="RHEA-COMP:10107"/>
        <dbReference type="Rhea" id="RHEA-COMP:10290"/>
        <dbReference type="ChEBI" id="CHEBI:15378"/>
        <dbReference type="ChEBI" id="CHEBI:57856"/>
        <dbReference type="ChEBI" id="CHEBI:59789"/>
        <dbReference type="ChEBI" id="CHEBI:65315"/>
        <dbReference type="ChEBI" id="CHEBI:74478"/>
        <dbReference type="EC" id="2.1.1.200"/>
    </reaction>
</comment>
<keyword evidence="2 5" id="KW-0489">Methyltransferase</keyword>
<evidence type="ECO:0000256" key="1">
    <source>
        <dbReference type="ARBA" id="ARBA00007228"/>
    </source>
</evidence>
<dbReference type="PIRSF" id="PIRSF004808">
    <property type="entry name" value="LasT"/>
    <property type="match status" value="1"/>
</dbReference>
<dbReference type="InterPro" id="IPR029026">
    <property type="entry name" value="tRNA_m1G_MTases_N"/>
</dbReference>
<dbReference type="InterPro" id="IPR004384">
    <property type="entry name" value="RNA_MeTrfase_TrmJ/LasT"/>
</dbReference>
<evidence type="ECO:0000256" key="4">
    <source>
        <dbReference type="ARBA" id="ARBA00022691"/>
    </source>
</evidence>
<dbReference type="FunFam" id="3.40.1280.10:FF:000006">
    <property type="entry name" value="Uncharacterized tRNA/rRNA methyltransferase HI_0380"/>
    <property type="match status" value="1"/>
</dbReference>
<sequence>MAALGQCEFVLVGTSHPGNIGAAARAMKTMGLSRLTLVAPDCEPDAQARATAAHADDLLDAAQHHERLADAVAGATLVLGLTARARRDGVPALDPEGAAALALAETGPVAVLFGRERTGLTNAELGHCHRLVHIPANPEYPALNLAAAVQIMAYTLRRAALAEAPAPVAMPAEPPASGRHLEGLFEHLEALVAASGYAEGGNAELLHRRLRNLFNRARPTADEVNLLRGVFKRLQRRLPSDD</sequence>
<dbReference type="InterPro" id="IPR001537">
    <property type="entry name" value="SpoU_MeTrfase"/>
</dbReference>
<name>A0A2U2N4A2_9GAMM</name>
<dbReference type="PANTHER" id="PTHR42786">
    <property type="entry name" value="TRNA/RRNA METHYLTRANSFERASE"/>
    <property type="match status" value="1"/>
</dbReference>
<keyword evidence="4 5" id="KW-0949">S-adenosyl-L-methionine</keyword>
<dbReference type="PANTHER" id="PTHR42786:SF2">
    <property type="entry name" value="TRNA (CYTIDINE_URIDINE-2'-O-)-METHYLTRANSFERASE TRMJ"/>
    <property type="match status" value="1"/>
</dbReference>
<evidence type="ECO:0000259" key="6">
    <source>
        <dbReference type="Pfam" id="PF00588"/>
    </source>
</evidence>
<dbReference type="AlphaFoldDB" id="A0A2U2N4A2"/>
<feature type="domain" description="tRNA/rRNA methyltransferase SpoU type" evidence="6">
    <location>
        <begin position="9"/>
        <end position="154"/>
    </location>
</feature>
<dbReference type="GO" id="GO:0002128">
    <property type="term" value="P:tRNA nucleoside ribose methylation"/>
    <property type="evidence" value="ECO:0007669"/>
    <property type="project" value="TreeGrafter"/>
</dbReference>
<dbReference type="Proteomes" id="UP000245474">
    <property type="component" value="Unassembled WGS sequence"/>
</dbReference>
<proteinExistence type="inferred from homology"/>
<dbReference type="Gene3D" id="1.10.8.590">
    <property type="match status" value="1"/>
</dbReference>
<keyword evidence="3 7" id="KW-0808">Transferase</keyword>
<comment type="subunit">
    <text evidence="5">Homodimer.</text>
</comment>
<gene>
    <name evidence="5" type="primary">trmJ</name>
    <name evidence="7" type="ORF">DEM34_06000</name>
</gene>
<reference evidence="7 8" key="1">
    <citation type="submission" date="2018-05" db="EMBL/GenBank/DDBJ databases">
        <title>Spiribacter halobius sp. nov., a moderately halophilic bacterium isolated from marine solar saltern.</title>
        <authorList>
            <person name="Zheng W.-S."/>
            <person name="Lu D.-C."/>
            <person name="Du Z.-J."/>
        </authorList>
    </citation>
    <scope>NUCLEOTIDE SEQUENCE [LARGE SCALE GENOMIC DNA]</scope>
    <source>
        <strain evidence="7 8">E85</strain>
    </source>
</reference>
<evidence type="ECO:0000256" key="2">
    <source>
        <dbReference type="ARBA" id="ARBA00022603"/>
    </source>
</evidence>
<dbReference type="Pfam" id="PF00588">
    <property type="entry name" value="SpoU_methylase"/>
    <property type="match status" value="1"/>
</dbReference>
<dbReference type="NCBIfam" id="TIGR00050">
    <property type="entry name" value="rRNA_methyl_1"/>
    <property type="match status" value="1"/>
</dbReference>
<comment type="similarity">
    <text evidence="1">Belongs to the class IV-like SAM-binding methyltransferase superfamily. RNA methyltransferase TrmH family.</text>
</comment>
<comment type="subcellular location">
    <subcellularLocation>
        <location evidence="5">Cytoplasm</location>
    </subcellularLocation>
</comment>
<organism evidence="7 8">
    <name type="scientific">Sediminicurvatus halobius</name>
    <dbReference type="NCBI Taxonomy" id="2182432"/>
    <lineage>
        <taxon>Bacteria</taxon>
        <taxon>Pseudomonadati</taxon>
        <taxon>Pseudomonadota</taxon>
        <taxon>Gammaproteobacteria</taxon>
        <taxon>Chromatiales</taxon>
        <taxon>Ectothiorhodospiraceae</taxon>
        <taxon>Sediminicurvatus</taxon>
    </lineage>
</organism>
<dbReference type="EMBL" id="QFFI01000007">
    <property type="protein sequence ID" value="PWG64051.1"/>
    <property type="molecule type" value="Genomic_DNA"/>
</dbReference>
<dbReference type="GO" id="GO:0003723">
    <property type="term" value="F:RNA binding"/>
    <property type="evidence" value="ECO:0007669"/>
    <property type="project" value="InterPro"/>
</dbReference>
<dbReference type="CDD" id="cd18093">
    <property type="entry name" value="SpoU-like_TrmJ"/>
    <property type="match status" value="1"/>
</dbReference>
<comment type="function">
    <text evidence="5">Catalyzes the formation of 2'O-methylated cytidine (Cm32) or 2'O-methylated uridine (Um32) at position 32 in tRNA.</text>
</comment>
<comment type="catalytic activity">
    <reaction evidence="5">
        <text>cytidine(32) in tRNA + S-adenosyl-L-methionine = 2'-O-methylcytidine(32) in tRNA + S-adenosyl-L-homocysteine + H(+)</text>
        <dbReference type="Rhea" id="RHEA:42932"/>
        <dbReference type="Rhea" id="RHEA-COMP:10288"/>
        <dbReference type="Rhea" id="RHEA-COMP:10289"/>
        <dbReference type="ChEBI" id="CHEBI:15378"/>
        <dbReference type="ChEBI" id="CHEBI:57856"/>
        <dbReference type="ChEBI" id="CHEBI:59789"/>
        <dbReference type="ChEBI" id="CHEBI:74495"/>
        <dbReference type="ChEBI" id="CHEBI:82748"/>
        <dbReference type="EC" id="2.1.1.200"/>
    </reaction>
</comment>
<keyword evidence="5" id="KW-0963">Cytoplasm</keyword>
<evidence type="ECO:0000256" key="3">
    <source>
        <dbReference type="ARBA" id="ARBA00022679"/>
    </source>
</evidence>
<dbReference type="EC" id="2.1.1.200" evidence="5"/>
<comment type="caution">
    <text evidence="7">The sequence shown here is derived from an EMBL/GenBank/DDBJ whole genome shotgun (WGS) entry which is preliminary data.</text>
</comment>
<keyword evidence="8" id="KW-1185">Reference proteome</keyword>
<dbReference type="OrthoDB" id="9806346at2"/>
<dbReference type="GO" id="GO:0160206">
    <property type="term" value="F:tRNA (cytidine(32)/uridine(32)-2'-O)-methyltransferase activity"/>
    <property type="evidence" value="ECO:0007669"/>
    <property type="project" value="UniProtKB-EC"/>
</dbReference>
<accession>A0A2U2N4A2</accession>
<dbReference type="GO" id="GO:0106339">
    <property type="term" value="F:tRNA (cytidine(32)-2'-O)-methyltransferase activity"/>
    <property type="evidence" value="ECO:0007669"/>
    <property type="project" value="RHEA"/>
</dbReference>
<protein>
    <recommendedName>
        <fullName evidence="5">tRNA (cytidine/uridine-2'-O-)-methyltransferase TrmJ</fullName>
        <ecNumber evidence="5">2.1.1.200</ecNumber>
    </recommendedName>
    <alternativeName>
        <fullName evidence="5">tRNA (cytidine(32)/uridine(32)-2'-O)-methyltransferase</fullName>
    </alternativeName>
    <alternativeName>
        <fullName evidence="5">tRNA Cm32/Um32 methyltransferase</fullName>
    </alternativeName>
</protein>
<dbReference type="Gene3D" id="3.40.1280.10">
    <property type="match status" value="1"/>
</dbReference>
<keyword evidence="5" id="KW-0819">tRNA processing</keyword>
<dbReference type="RefSeq" id="WP_109677278.1">
    <property type="nucleotide sequence ID" value="NZ_CP086615.1"/>
</dbReference>
<dbReference type="InterPro" id="IPR029028">
    <property type="entry name" value="Alpha/beta_knot_MTases"/>
</dbReference>
<evidence type="ECO:0000313" key="8">
    <source>
        <dbReference type="Proteomes" id="UP000245474"/>
    </source>
</evidence>
<dbReference type="SUPFAM" id="SSF75217">
    <property type="entry name" value="alpha/beta knot"/>
    <property type="match status" value="1"/>
</dbReference>
<dbReference type="GO" id="GO:0005829">
    <property type="term" value="C:cytosol"/>
    <property type="evidence" value="ECO:0007669"/>
    <property type="project" value="TreeGrafter"/>
</dbReference>